<accession>A0ABV2AFE9</accession>
<keyword evidence="1" id="KW-0723">Serine/threonine-protein kinase</keyword>
<dbReference type="EMBL" id="JBDODL010000052">
    <property type="protein sequence ID" value="MES1918387.1"/>
    <property type="molecule type" value="Genomic_DNA"/>
</dbReference>
<dbReference type="Proteomes" id="UP001439008">
    <property type="component" value="Unassembled WGS sequence"/>
</dbReference>
<dbReference type="PROSITE" id="PS50011">
    <property type="entry name" value="PROTEIN_KINASE_DOM"/>
    <property type="match status" value="2"/>
</dbReference>
<feature type="compositionally biased region" description="Low complexity" evidence="6">
    <location>
        <begin position="1"/>
        <end position="13"/>
    </location>
</feature>
<name>A0ABV2AFE9_9EUKA</name>
<dbReference type="Pfam" id="PF00069">
    <property type="entry name" value="Pkinase"/>
    <property type="match status" value="2"/>
</dbReference>
<evidence type="ECO:0000256" key="3">
    <source>
        <dbReference type="ARBA" id="ARBA00022741"/>
    </source>
</evidence>
<evidence type="ECO:0000259" key="7">
    <source>
        <dbReference type="PROSITE" id="PS50011"/>
    </source>
</evidence>
<keyword evidence="3" id="KW-0547">Nucleotide-binding</keyword>
<evidence type="ECO:0000313" key="8">
    <source>
        <dbReference type="EMBL" id="MES1918387.1"/>
    </source>
</evidence>
<evidence type="ECO:0000256" key="4">
    <source>
        <dbReference type="ARBA" id="ARBA00022777"/>
    </source>
</evidence>
<evidence type="ECO:0000313" key="9">
    <source>
        <dbReference type="Proteomes" id="UP001439008"/>
    </source>
</evidence>
<dbReference type="InterPro" id="IPR000719">
    <property type="entry name" value="Prot_kinase_dom"/>
</dbReference>
<evidence type="ECO:0000256" key="5">
    <source>
        <dbReference type="ARBA" id="ARBA00022840"/>
    </source>
</evidence>
<reference evidence="8 9" key="1">
    <citation type="journal article" date="2024" name="BMC Biol.">
        <title>Comparative genomics of Ascetosporea gives new insight into the evolutionary basis for animal parasitism in Rhizaria.</title>
        <authorList>
            <person name="Hiltunen Thoren M."/>
            <person name="Onut-Brannstrom I."/>
            <person name="Alfjorden A."/>
            <person name="Peckova H."/>
            <person name="Swords F."/>
            <person name="Hooper C."/>
            <person name="Holzer A.S."/>
            <person name="Bass D."/>
            <person name="Burki F."/>
        </authorList>
    </citation>
    <scope>NUCLEOTIDE SEQUENCE [LARGE SCALE GENOMIC DNA]</scope>
    <source>
        <strain evidence="8">20-A016</strain>
    </source>
</reference>
<dbReference type="SUPFAM" id="SSF56112">
    <property type="entry name" value="Protein kinase-like (PK-like)"/>
    <property type="match status" value="2"/>
</dbReference>
<dbReference type="SMART" id="SM00220">
    <property type="entry name" value="S_TKc"/>
    <property type="match status" value="1"/>
</dbReference>
<dbReference type="Gene3D" id="3.30.200.20">
    <property type="entry name" value="Phosphorylase Kinase, domain 1"/>
    <property type="match status" value="1"/>
</dbReference>
<dbReference type="PANTHER" id="PTHR24351">
    <property type="entry name" value="RIBOSOMAL PROTEIN S6 KINASE"/>
    <property type="match status" value="1"/>
</dbReference>
<proteinExistence type="predicted"/>
<keyword evidence="9" id="KW-1185">Reference proteome</keyword>
<keyword evidence="2" id="KW-0808">Transferase</keyword>
<evidence type="ECO:0000256" key="2">
    <source>
        <dbReference type="ARBA" id="ARBA00022679"/>
    </source>
</evidence>
<feature type="region of interest" description="Disordered" evidence="6">
    <location>
        <begin position="1"/>
        <end position="28"/>
    </location>
</feature>
<evidence type="ECO:0000256" key="1">
    <source>
        <dbReference type="ARBA" id="ARBA00022527"/>
    </source>
</evidence>
<evidence type="ECO:0000256" key="6">
    <source>
        <dbReference type="SAM" id="MobiDB-lite"/>
    </source>
</evidence>
<dbReference type="Gene3D" id="1.10.510.10">
    <property type="entry name" value="Transferase(Phosphotransferase) domain 1"/>
    <property type="match status" value="2"/>
</dbReference>
<comment type="caution">
    <text evidence="8">The sequence shown here is derived from an EMBL/GenBank/DDBJ whole genome shotgun (WGS) entry which is preliminary data.</text>
</comment>
<dbReference type="InterPro" id="IPR011009">
    <property type="entry name" value="Kinase-like_dom_sf"/>
</dbReference>
<sequence>MSYVSSTSCSSIESDSESDSESDEEPLKSNTGDYFCVKSWYYPNKKHIVEPEIQQQDLTFREEQINSKCIRENCGCCAKIEDFDICNLCSESSHGIVFRVVEKSTGNIFALKALEKTHKKFQNLKNEIEVAERLNGLSSVVDLYHVFETKEFVYLMMEWLVCDLYRINEQITIETYQIEYFLVGIINALIEIHKKNVILVDMKLSNVMLNSDGDIKMVDFGLCAIDDDKNLNKKFRGTNAYIAPENARGEFLAVGDSFSLGIMILKMAGIPLNVIGGYDHLDLSNIKIWKKNEEDIQNLIDISKLKDVEHLNSFVNKLLMAKPESRIKAEDMIEDEFVQNAYNKNHKAEFKSKLRGIIGDKMHGSVNENFDEEAKFEGDMFPWREQQNIDQDEKDELIDQFKNEWISAVNGSNVNDNLGEHGYPTVFKDAMNTSCRCNCKYRMEQYELNEAIRTSSSYVVFSASRSGEKFAVKAYFKTPQNVRKVLNESNILLRLKNDAIATLFCAFETSRCLFVVAELCSMTISEMRFGGALYEIPSIKIESIALMITMALRYLEGGEVIHTNLGSHNVMFTEAGYLKLTGFGRSIDLVGNTSHVRERASIFFSPPELLKGYATAKSPQWNLGLVLAGMVCQKKCPKNESSDRFVSYIKSAAFANHLSMINLDSRFGDYIQGLLSADTFERMGYFNTENYAEYLETVKERIENTTSPLDQIEEKGRGYLLNY</sequence>
<gene>
    <name evidence="8" type="ORF">MHBO_000358</name>
</gene>
<keyword evidence="5" id="KW-0067">ATP-binding</keyword>
<feature type="domain" description="Protein kinase" evidence="7">
    <location>
        <begin position="446"/>
        <end position="695"/>
    </location>
</feature>
<organism evidence="8 9">
    <name type="scientific">Bonamia ostreae</name>
    <dbReference type="NCBI Taxonomy" id="126728"/>
    <lineage>
        <taxon>Eukaryota</taxon>
        <taxon>Sar</taxon>
        <taxon>Rhizaria</taxon>
        <taxon>Endomyxa</taxon>
        <taxon>Ascetosporea</taxon>
        <taxon>Haplosporida</taxon>
        <taxon>Bonamia</taxon>
    </lineage>
</organism>
<feature type="domain" description="Protein kinase" evidence="7">
    <location>
        <begin position="83"/>
        <end position="338"/>
    </location>
</feature>
<feature type="compositionally biased region" description="Acidic residues" evidence="6">
    <location>
        <begin position="14"/>
        <end position="24"/>
    </location>
</feature>
<keyword evidence="4" id="KW-0418">Kinase</keyword>
<protein>
    <recommendedName>
        <fullName evidence="7">Protein kinase domain-containing protein</fullName>
    </recommendedName>
</protein>